<proteinExistence type="predicted"/>
<evidence type="ECO:0000313" key="2">
    <source>
        <dbReference type="EMBL" id="MBK6090249.1"/>
    </source>
</evidence>
<dbReference type="AlphaFoldDB" id="A0A934WUR2"/>
<gene>
    <name evidence="2" type="ORF">JKK62_16640</name>
</gene>
<dbReference type="EMBL" id="JAEQMG010000190">
    <property type="protein sequence ID" value="MBK6090249.1"/>
    <property type="molecule type" value="Genomic_DNA"/>
</dbReference>
<accession>A0A934WUR2</accession>
<feature type="transmembrane region" description="Helical" evidence="1">
    <location>
        <begin position="7"/>
        <end position="27"/>
    </location>
</feature>
<reference evidence="2" key="1">
    <citation type="submission" date="2021-01" db="EMBL/GenBank/DDBJ databases">
        <title>Genome public.</title>
        <authorList>
            <person name="Liu C."/>
            <person name="Sun Q."/>
        </authorList>
    </citation>
    <scope>NUCLEOTIDE SEQUENCE</scope>
    <source>
        <strain evidence="2">M6</strain>
    </source>
</reference>
<comment type="caution">
    <text evidence="2">The sequence shown here is derived from an EMBL/GenBank/DDBJ whole genome shotgun (WGS) entry which is preliminary data.</text>
</comment>
<feature type="transmembrane region" description="Helical" evidence="1">
    <location>
        <begin position="33"/>
        <end position="55"/>
    </location>
</feature>
<keyword evidence="3" id="KW-1185">Reference proteome</keyword>
<organism evidence="2 3">
    <name type="scientific">Ruminococcus difficilis</name>
    <dbReference type="NCBI Taxonomy" id="2763069"/>
    <lineage>
        <taxon>Bacteria</taxon>
        <taxon>Bacillati</taxon>
        <taxon>Bacillota</taxon>
        <taxon>Clostridia</taxon>
        <taxon>Eubacteriales</taxon>
        <taxon>Oscillospiraceae</taxon>
        <taxon>Ruminococcus</taxon>
    </lineage>
</organism>
<sequence>MNTKMLGLLYPIIAIISVAVMVIWGMLGDAWGISWIAVFIGGCLMAILSIVIAGLKKNGKK</sequence>
<name>A0A934WUR2_9FIRM</name>
<protein>
    <submittedName>
        <fullName evidence="2">Uncharacterized protein</fullName>
    </submittedName>
</protein>
<dbReference type="RefSeq" id="WP_092970413.1">
    <property type="nucleotide sequence ID" value="NZ_JAEQMG010000190.1"/>
</dbReference>
<evidence type="ECO:0000313" key="3">
    <source>
        <dbReference type="Proteomes" id="UP000633365"/>
    </source>
</evidence>
<keyword evidence="1" id="KW-0472">Membrane</keyword>
<evidence type="ECO:0000256" key="1">
    <source>
        <dbReference type="SAM" id="Phobius"/>
    </source>
</evidence>
<keyword evidence="1" id="KW-1133">Transmembrane helix</keyword>
<dbReference type="Proteomes" id="UP000633365">
    <property type="component" value="Unassembled WGS sequence"/>
</dbReference>
<keyword evidence="1" id="KW-0812">Transmembrane</keyword>